<dbReference type="NCBIfam" id="TIGR00715">
    <property type="entry name" value="precor6x_red"/>
    <property type="match status" value="1"/>
</dbReference>
<reference evidence="4" key="1">
    <citation type="submission" date="2021-12" db="EMBL/GenBank/DDBJ databases">
        <title>Alicyclobacillaceae gen. nov., sp. nov., isolated from chalcocite enrichment system.</title>
        <authorList>
            <person name="Jiang Z."/>
        </authorList>
    </citation>
    <scope>NUCLEOTIDE SEQUENCE</scope>
    <source>
        <strain evidence="4">MYW30-H2</strain>
    </source>
</reference>
<keyword evidence="3 4" id="KW-0560">Oxidoreductase</keyword>
<dbReference type="EC" id="1.3.1.54" evidence="4"/>
<sequence length="259" mass="28192">MIFLMAGTSDARELALALKEQGYPLLASVVTESAAKSLQDAGIEVRAGRLDTAAMVDVLKSSNARLLVDASHPFAEEAHRTAMAAAKACGIEYVRFERAAAMYDDSPGVTVVDTYEQAAELAYARKGSVMLTTGSKTLQIFTRRLLQDPDIRLVARMLPRQDNMEKCEQLGMEQKNIIAMQGPFSKALNEALYRHFGTTLMITKESGQVGAVDEKVRAALDMGISVIVIGRPKIEYGTSFSTIDGVADAVRKNWEGILQ</sequence>
<proteinExistence type="predicted"/>
<dbReference type="Gene3D" id="3.40.50.720">
    <property type="entry name" value="NAD(P)-binding Rossmann-like Domain"/>
    <property type="match status" value="1"/>
</dbReference>
<evidence type="ECO:0000313" key="5">
    <source>
        <dbReference type="Proteomes" id="UP000830167"/>
    </source>
</evidence>
<dbReference type="PANTHER" id="PTHR36925">
    <property type="entry name" value="COBALT-PRECORRIN-6A REDUCTASE"/>
    <property type="match status" value="1"/>
</dbReference>
<evidence type="ECO:0000256" key="1">
    <source>
        <dbReference type="ARBA" id="ARBA00004953"/>
    </source>
</evidence>
<name>A0ABY4CH13_9BACL</name>
<evidence type="ECO:0000256" key="2">
    <source>
        <dbReference type="ARBA" id="ARBA00022573"/>
    </source>
</evidence>
<dbReference type="PROSITE" id="PS51014">
    <property type="entry name" value="COBK_CBIJ"/>
    <property type="match status" value="1"/>
</dbReference>
<accession>A0ABY4CH13</accession>
<evidence type="ECO:0000313" key="4">
    <source>
        <dbReference type="EMBL" id="UOF89800.1"/>
    </source>
</evidence>
<keyword evidence="2" id="KW-0169">Cobalamin biosynthesis</keyword>
<dbReference type="PANTHER" id="PTHR36925:SF1">
    <property type="entry name" value="COBALT-PRECORRIN-6A REDUCTASE"/>
    <property type="match status" value="1"/>
</dbReference>
<evidence type="ECO:0000256" key="3">
    <source>
        <dbReference type="ARBA" id="ARBA00023002"/>
    </source>
</evidence>
<dbReference type="Pfam" id="PF02571">
    <property type="entry name" value="CbiJ"/>
    <property type="match status" value="1"/>
</dbReference>
<gene>
    <name evidence="4" type="primary">cobK</name>
    <name evidence="4" type="ORF">LSG31_18280</name>
</gene>
<protein>
    <submittedName>
        <fullName evidence="4">Precorrin-6A reductase</fullName>
        <ecNumber evidence="4">1.3.1.54</ecNumber>
    </submittedName>
</protein>
<comment type="pathway">
    <text evidence="1">Cofactor biosynthesis; adenosylcobalamin biosynthesis.</text>
</comment>
<dbReference type="InterPro" id="IPR003723">
    <property type="entry name" value="Precorrin-6x_reduct"/>
</dbReference>
<organism evidence="4 5">
    <name type="scientific">Fodinisporobacter ferrooxydans</name>
    <dbReference type="NCBI Taxonomy" id="2901836"/>
    <lineage>
        <taxon>Bacteria</taxon>
        <taxon>Bacillati</taxon>
        <taxon>Bacillota</taxon>
        <taxon>Bacilli</taxon>
        <taxon>Bacillales</taxon>
        <taxon>Alicyclobacillaceae</taxon>
        <taxon>Fodinisporobacter</taxon>
    </lineage>
</organism>
<dbReference type="GO" id="GO:0016994">
    <property type="term" value="F:precorrin-6A reductase activity"/>
    <property type="evidence" value="ECO:0007669"/>
    <property type="project" value="UniProtKB-EC"/>
</dbReference>
<keyword evidence="5" id="KW-1185">Reference proteome</keyword>
<dbReference type="Proteomes" id="UP000830167">
    <property type="component" value="Chromosome"/>
</dbReference>
<dbReference type="RefSeq" id="WP_347436491.1">
    <property type="nucleotide sequence ID" value="NZ_CP089291.1"/>
</dbReference>
<dbReference type="EMBL" id="CP089291">
    <property type="protein sequence ID" value="UOF89800.1"/>
    <property type="molecule type" value="Genomic_DNA"/>
</dbReference>